<feature type="domain" description="MrpA C-terminal/MbhD" evidence="8">
    <location>
        <begin position="13"/>
        <end position="77"/>
    </location>
</feature>
<dbReference type="STRING" id="1304275.C41B8_05748"/>
<evidence type="ECO:0000256" key="3">
    <source>
        <dbReference type="ARBA" id="ARBA00022475"/>
    </source>
</evidence>
<evidence type="ECO:0000256" key="1">
    <source>
        <dbReference type="ARBA" id="ARBA00004651"/>
    </source>
</evidence>
<dbReference type="Pfam" id="PF20501">
    <property type="entry name" value="MbhE"/>
    <property type="match status" value="1"/>
</dbReference>
<dbReference type="AlphaFoldDB" id="A0A084INU7"/>
<dbReference type="InterPro" id="IPR042106">
    <property type="entry name" value="Nuo/plastoQ_OxRdtase_6_NuoJ"/>
</dbReference>
<gene>
    <name evidence="10" type="ORF">C41B8_05748</name>
</gene>
<evidence type="ECO:0000313" key="10">
    <source>
        <dbReference type="EMBL" id="KEZ78381.1"/>
    </source>
</evidence>
<keyword evidence="4 7" id="KW-0812">Transmembrane</keyword>
<feature type="transmembrane region" description="Helical" evidence="7">
    <location>
        <begin position="6"/>
        <end position="24"/>
    </location>
</feature>
<proteinExistence type="predicted"/>
<evidence type="ECO:0000256" key="7">
    <source>
        <dbReference type="SAM" id="Phobius"/>
    </source>
</evidence>
<evidence type="ECO:0000256" key="5">
    <source>
        <dbReference type="ARBA" id="ARBA00022989"/>
    </source>
</evidence>
<dbReference type="PANTHER" id="PTHR43373:SF1">
    <property type="entry name" value="NA(+)_H(+) ANTIPORTER SUBUNIT A"/>
    <property type="match status" value="1"/>
</dbReference>
<dbReference type="Pfam" id="PF13244">
    <property type="entry name" value="MbhD"/>
    <property type="match status" value="1"/>
</dbReference>
<protein>
    <submittedName>
        <fullName evidence="10">Putative monovalent cation/H+ antiporter subunit B</fullName>
    </submittedName>
</protein>
<evidence type="ECO:0000256" key="2">
    <source>
        <dbReference type="ARBA" id="ARBA00022448"/>
    </source>
</evidence>
<dbReference type="OrthoDB" id="2085045at2"/>
<evidence type="ECO:0000256" key="6">
    <source>
        <dbReference type="ARBA" id="ARBA00023136"/>
    </source>
</evidence>
<dbReference type="EMBL" id="APNK01000005">
    <property type="protein sequence ID" value="KEZ78381.1"/>
    <property type="molecule type" value="Genomic_DNA"/>
</dbReference>
<evidence type="ECO:0000259" key="8">
    <source>
        <dbReference type="Pfam" id="PF13244"/>
    </source>
</evidence>
<feature type="transmembrane region" description="Helical" evidence="7">
    <location>
        <begin position="55"/>
        <end position="77"/>
    </location>
</feature>
<keyword evidence="11" id="KW-1185">Reference proteome</keyword>
<dbReference type="PATRIC" id="fig|1304275.5.peg.1179"/>
<evidence type="ECO:0000259" key="9">
    <source>
        <dbReference type="Pfam" id="PF20501"/>
    </source>
</evidence>
<dbReference type="NCBIfam" id="NF009159">
    <property type="entry name" value="PRK12504.1"/>
    <property type="match status" value="1"/>
</dbReference>
<name>A0A084INU7_SALHC</name>
<dbReference type="InterPro" id="IPR025383">
    <property type="entry name" value="MrpA_C/MbhD"/>
</dbReference>
<feature type="transmembrane region" description="Helical" evidence="7">
    <location>
        <begin position="89"/>
        <end position="108"/>
    </location>
</feature>
<dbReference type="InterPro" id="IPR046806">
    <property type="entry name" value="MrpA_C/MbhE"/>
</dbReference>
<dbReference type="Proteomes" id="UP000028302">
    <property type="component" value="Unassembled WGS sequence"/>
</dbReference>
<evidence type="ECO:0000313" key="11">
    <source>
        <dbReference type="Proteomes" id="UP000028302"/>
    </source>
</evidence>
<keyword evidence="3" id="KW-1003">Cell membrane</keyword>
<evidence type="ECO:0000256" key="4">
    <source>
        <dbReference type="ARBA" id="ARBA00022692"/>
    </source>
</evidence>
<dbReference type="Gene3D" id="1.20.120.1200">
    <property type="entry name" value="NADH-ubiquinone/plastoquinone oxidoreductase chain 6, subunit NuoJ"/>
    <property type="match status" value="1"/>
</dbReference>
<dbReference type="RefSeq" id="WP_037335300.1">
    <property type="nucleotide sequence ID" value="NZ_APNK01000005.1"/>
</dbReference>
<comment type="subcellular location">
    <subcellularLocation>
        <location evidence="1">Cell membrane</location>
        <topology evidence="1">Multi-pass membrane protein</topology>
    </subcellularLocation>
</comment>
<organism evidence="10 11">
    <name type="scientific">Salinisphaera hydrothermalis (strain C41B8)</name>
    <dbReference type="NCBI Taxonomy" id="1304275"/>
    <lineage>
        <taxon>Bacteria</taxon>
        <taxon>Pseudomonadati</taxon>
        <taxon>Pseudomonadota</taxon>
        <taxon>Gammaproteobacteria</taxon>
        <taxon>Salinisphaerales</taxon>
        <taxon>Salinisphaeraceae</taxon>
        <taxon>Salinisphaera</taxon>
    </lineage>
</organism>
<sequence>MTTEILLNFGLLVFLVAVALALAGMRHLFPVAMLTGLYSLLSASLFTLLNAPDVALTEAAVGAGVTTVLFLATFGLTRAREKPVKASRQVIGLVVTFATGAMLVYASLDMPHFGAKDTPVQTHPLRHEYLVAEQHEIDVPNTVTAVLASYRGYDTLGETAVVFTAGLGVLILLGRSRRGKRSNKA</sequence>
<reference evidence="10 11" key="1">
    <citation type="submission" date="2013-03" db="EMBL/GenBank/DDBJ databases">
        <title>Salinisphaera hydrothermalis C41B8 Genome Sequencing.</title>
        <authorList>
            <person name="Li C."/>
            <person name="Lai Q."/>
            <person name="Shao Z."/>
        </authorList>
    </citation>
    <scope>NUCLEOTIDE SEQUENCE [LARGE SCALE GENOMIC DNA]</scope>
    <source>
        <strain evidence="10 11">C41B8</strain>
    </source>
</reference>
<keyword evidence="2" id="KW-0813">Transport</keyword>
<feature type="domain" description="MrpA C-terminal/MbhE" evidence="9">
    <location>
        <begin position="122"/>
        <end position="182"/>
    </location>
</feature>
<accession>A0A084INU7</accession>
<keyword evidence="5 7" id="KW-1133">Transmembrane helix</keyword>
<comment type="caution">
    <text evidence="10">The sequence shown here is derived from an EMBL/GenBank/DDBJ whole genome shotgun (WGS) entry which is preliminary data.</text>
</comment>
<dbReference type="eggNOG" id="COG2111">
    <property type="taxonomic scope" value="Bacteria"/>
</dbReference>
<dbReference type="GO" id="GO:0005886">
    <property type="term" value="C:plasma membrane"/>
    <property type="evidence" value="ECO:0007669"/>
    <property type="project" value="UniProtKB-SubCell"/>
</dbReference>
<keyword evidence="6 7" id="KW-0472">Membrane</keyword>
<feature type="transmembrane region" description="Helical" evidence="7">
    <location>
        <begin position="156"/>
        <end position="174"/>
    </location>
</feature>
<dbReference type="PANTHER" id="PTHR43373">
    <property type="entry name" value="NA(+)/H(+) ANTIPORTER SUBUNIT"/>
    <property type="match status" value="1"/>
</dbReference>
<dbReference type="InterPro" id="IPR050616">
    <property type="entry name" value="CPA3_Na-H_Antiporter_A"/>
</dbReference>